<dbReference type="EMBL" id="JAAOCD010000002">
    <property type="protein sequence ID" value="NHK97837.1"/>
    <property type="molecule type" value="Genomic_DNA"/>
</dbReference>
<gene>
    <name evidence="1" type="ORF">G7087_05565</name>
</gene>
<accession>A0ABX0HS09</accession>
<evidence type="ECO:0000313" key="2">
    <source>
        <dbReference type="Proteomes" id="UP000802098"/>
    </source>
</evidence>
<evidence type="ECO:0008006" key="3">
    <source>
        <dbReference type="Google" id="ProtNLM"/>
    </source>
</evidence>
<evidence type="ECO:0000313" key="1">
    <source>
        <dbReference type="EMBL" id="NHK97837.1"/>
    </source>
</evidence>
<proteinExistence type="predicted"/>
<dbReference type="Proteomes" id="UP000802098">
    <property type="component" value="Unassembled WGS sequence"/>
</dbReference>
<dbReference type="RefSeq" id="WP_009857555.1">
    <property type="nucleotide sequence ID" value="NZ_JAAOCD010000002.1"/>
</dbReference>
<sequence>MKYLLVIAVVGFVLWLMFGRGRGREAAAPARRARGAAAPAQPQEMVECARCGVHLPADEALADVAGRRYCSEAHRLAGPR</sequence>
<reference evidence="1 2" key="1">
    <citation type="submission" date="2020-03" db="EMBL/GenBank/DDBJ databases">
        <title>Rubrivivax benzoatilyticus JA2 (sequenced after 10 years sub-culturing).</title>
        <authorList>
            <person name="Gupta D."/>
            <person name="Chintalapati S."/>
            <person name="Chintalapati V.R."/>
        </authorList>
    </citation>
    <scope>NUCLEOTIDE SEQUENCE [LARGE SCALE GENOMIC DNA]</scope>
    <source>
        <strain evidence="1 2">JA2-Mal</strain>
    </source>
</reference>
<organism evidence="1 2">
    <name type="scientific">Rubrivivax benzoatilyticus</name>
    <dbReference type="NCBI Taxonomy" id="316997"/>
    <lineage>
        <taxon>Bacteria</taxon>
        <taxon>Pseudomonadati</taxon>
        <taxon>Pseudomonadota</taxon>
        <taxon>Betaproteobacteria</taxon>
        <taxon>Burkholderiales</taxon>
        <taxon>Sphaerotilaceae</taxon>
        <taxon>Rubrivivax</taxon>
    </lineage>
</organism>
<protein>
    <recommendedName>
        <fullName evidence="3">Preprotein translocase subunit YajC</fullName>
    </recommendedName>
</protein>
<name>A0ABX0HS09_9BURK</name>
<keyword evidence="2" id="KW-1185">Reference proteome</keyword>
<dbReference type="NCBIfam" id="NF041023">
    <property type="entry name" value="PP0621_fam"/>
    <property type="match status" value="1"/>
</dbReference>
<comment type="caution">
    <text evidence="1">The sequence shown here is derived from an EMBL/GenBank/DDBJ whole genome shotgun (WGS) entry which is preliminary data.</text>
</comment>
<dbReference type="InterPro" id="IPR049708">
    <property type="entry name" value="PP0621-like"/>
</dbReference>